<sequence>MLTSFIALFDSCIALKVTILADTNRDGRVDKSDIASKSLWTTERGAIFLPNIGDTGGRCAKIWGPSVDIVSNNETYLDMCNDAADNIQRNPKYLAPLKTLPLTRLSPSARGSIYVTDKTAASKVRVFVKKGHKWNYVSADLSFTAQELTAGLEIGIDARDVRRPQGWNGHAKVNFAVTDGKAKAIDVVAVRLAPILTHHHGQLAQRIFSTGVNEPGSNNVQQAFVDDLKRNVASAGIKEPVFLFDNQDIWAQDFFEPGYSSMPGPNGPISIRIMIRSVQSYRRSGRDAFHRLRSDKVGAVQHPGTGGTIDSAGNLETIPPYNHKGKSFPAGRTIMGAWDGKNPLMIEFLKAQEVQDPLILDTSWLYVGHVDEFLQFLPADNKLGWIIMVADPNKGLDLLKQAAKAGHGKIKAVSRQLKPYEKSQGLCLPGQTIQETLMFERLDAINKHCGQRIEANLDILKRETGITDDNIFRVPALFYYTESTSWLCAGQEPSDSSTEGSASQAPRKSSSSSAVKFKTGSGGPAFKARSIVEAATPKNSLTRRETDIATQVSGLYPGSVNGLVVTNSKVLAPSPWGPVIDSKDIFATAVSEVYASAGYNVTFQDDWFSHFNQQGDVHCGSNAWRAIDTKWQGY</sequence>
<comment type="caution">
    <text evidence="3">The sequence shown here is derived from an EMBL/GenBank/DDBJ whole genome shotgun (WGS) entry which is preliminary data.</text>
</comment>
<proteinExistence type="predicted"/>
<dbReference type="Proteomes" id="UP000693738">
    <property type="component" value="Unassembled WGS sequence"/>
</dbReference>
<feature type="region of interest" description="Disordered" evidence="1">
    <location>
        <begin position="490"/>
        <end position="522"/>
    </location>
</feature>
<dbReference type="InterPro" id="IPR013530">
    <property type="entry name" value="PAD_C"/>
</dbReference>
<feature type="domain" description="Protein-arginine deiminase C-terminal" evidence="2">
    <location>
        <begin position="185"/>
        <end position="631"/>
    </location>
</feature>
<dbReference type="Pfam" id="PF03068">
    <property type="entry name" value="PAD"/>
    <property type="match status" value="1"/>
</dbReference>
<dbReference type="EMBL" id="CAJSTJ010000195">
    <property type="protein sequence ID" value="CAG7565904.1"/>
    <property type="molecule type" value="Genomic_DNA"/>
</dbReference>
<evidence type="ECO:0000256" key="1">
    <source>
        <dbReference type="SAM" id="MobiDB-lite"/>
    </source>
</evidence>
<dbReference type="GO" id="GO:0004668">
    <property type="term" value="F:protein-arginine deiminase activity"/>
    <property type="evidence" value="ECO:0007669"/>
    <property type="project" value="InterPro"/>
</dbReference>
<protein>
    <recommendedName>
        <fullName evidence="2">Protein-arginine deiminase C-terminal domain-containing protein</fullName>
    </recommendedName>
</protein>
<reference evidence="3" key="1">
    <citation type="submission" date="2021-05" db="EMBL/GenBank/DDBJ databases">
        <authorList>
            <person name="Khan N."/>
        </authorList>
    </citation>
    <scope>NUCLEOTIDE SEQUENCE</scope>
</reference>
<dbReference type="GO" id="GO:0005509">
    <property type="term" value="F:calcium ion binding"/>
    <property type="evidence" value="ECO:0007669"/>
    <property type="project" value="InterPro"/>
</dbReference>
<gene>
    <name evidence="3" type="ORF">FEQUK3_LOCUS11611</name>
</gene>
<dbReference type="AlphaFoldDB" id="A0A8J2JIP4"/>
<dbReference type="PANTHER" id="PTHR10837">
    <property type="entry name" value="PEPTIDYLARGININE DEIMINASE"/>
    <property type="match status" value="1"/>
</dbReference>
<name>A0A8J2JIP4_FUSEQ</name>
<feature type="compositionally biased region" description="Low complexity" evidence="1">
    <location>
        <begin position="501"/>
        <end position="519"/>
    </location>
</feature>
<evidence type="ECO:0000313" key="4">
    <source>
        <dbReference type="Proteomes" id="UP000693738"/>
    </source>
</evidence>
<evidence type="ECO:0000313" key="3">
    <source>
        <dbReference type="EMBL" id="CAG7565904.1"/>
    </source>
</evidence>
<accession>A0A8J2JIP4</accession>
<dbReference type="InterPro" id="IPR004303">
    <property type="entry name" value="PAD"/>
</dbReference>
<evidence type="ECO:0000259" key="2">
    <source>
        <dbReference type="Pfam" id="PF03068"/>
    </source>
</evidence>
<organism evidence="3 4">
    <name type="scientific">Fusarium equiseti</name>
    <name type="common">Fusarium scirpi</name>
    <dbReference type="NCBI Taxonomy" id="61235"/>
    <lineage>
        <taxon>Eukaryota</taxon>
        <taxon>Fungi</taxon>
        <taxon>Dikarya</taxon>
        <taxon>Ascomycota</taxon>
        <taxon>Pezizomycotina</taxon>
        <taxon>Sordariomycetes</taxon>
        <taxon>Hypocreomycetidae</taxon>
        <taxon>Hypocreales</taxon>
        <taxon>Nectriaceae</taxon>
        <taxon>Fusarium</taxon>
        <taxon>Fusarium incarnatum-equiseti species complex</taxon>
    </lineage>
</organism>
<dbReference type="GO" id="GO:0005737">
    <property type="term" value="C:cytoplasm"/>
    <property type="evidence" value="ECO:0007669"/>
    <property type="project" value="InterPro"/>
</dbReference>
<dbReference type="PANTHER" id="PTHR10837:SF8">
    <property type="entry name" value="PROTEIN-ARGININE DEIMINASE"/>
    <property type="match status" value="1"/>
</dbReference>